<evidence type="ECO:0000313" key="10">
    <source>
        <dbReference type="EMBL" id="ETV83109.1"/>
    </source>
</evidence>
<dbReference type="PRINTS" id="PR00380">
    <property type="entry name" value="KINESINHEAVY"/>
</dbReference>
<evidence type="ECO:0000256" key="1">
    <source>
        <dbReference type="ARBA" id="ARBA00004496"/>
    </source>
</evidence>
<evidence type="ECO:0000256" key="6">
    <source>
        <dbReference type="PROSITE-ProRule" id="PRU00283"/>
    </source>
</evidence>
<dbReference type="OrthoDB" id="3176171at2759"/>
<feature type="coiled-coil region" evidence="7">
    <location>
        <begin position="584"/>
        <end position="611"/>
    </location>
</feature>
<reference evidence="10" key="1">
    <citation type="submission" date="2013-12" db="EMBL/GenBank/DDBJ databases">
        <title>The Genome Sequence of Aphanomyces astaci APO3.</title>
        <authorList>
            <consortium name="The Broad Institute Genomics Platform"/>
            <person name="Russ C."/>
            <person name="Tyler B."/>
            <person name="van West P."/>
            <person name="Dieguez-Uribeondo J."/>
            <person name="Young S.K."/>
            <person name="Zeng Q."/>
            <person name="Gargeya S."/>
            <person name="Fitzgerald M."/>
            <person name="Abouelleil A."/>
            <person name="Alvarado L."/>
            <person name="Chapman S.B."/>
            <person name="Gainer-Dewar J."/>
            <person name="Goldberg J."/>
            <person name="Griggs A."/>
            <person name="Gujja S."/>
            <person name="Hansen M."/>
            <person name="Howarth C."/>
            <person name="Imamovic A."/>
            <person name="Ireland A."/>
            <person name="Larimer J."/>
            <person name="McCowan C."/>
            <person name="Murphy C."/>
            <person name="Pearson M."/>
            <person name="Poon T.W."/>
            <person name="Priest M."/>
            <person name="Roberts A."/>
            <person name="Saif S."/>
            <person name="Shea T."/>
            <person name="Sykes S."/>
            <person name="Wortman J."/>
            <person name="Nusbaum C."/>
            <person name="Birren B."/>
        </authorList>
    </citation>
    <scope>NUCLEOTIDE SEQUENCE [LARGE SCALE GENOMIC DNA]</scope>
    <source>
        <strain evidence="10">APO3</strain>
    </source>
</reference>
<feature type="domain" description="Kinesin motor" evidence="9">
    <location>
        <begin position="15"/>
        <end position="371"/>
    </location>
</feature>
<dbReference type="PROSITE" id="PS50067">
    <property type="entry name" value="KINESIN_MOTOR_2"/>
    <property type="match status" value="1"/>
</dbReference>
<dbReference type="InterPro" id="IPR001752">
    <property type="entry name" value="Kinesin_motor_dom"/>
</dbReference>
<name>W4GVR8_APHAT</name>
<dbReference type="Gene3D" id="3.40.850.10">
    <property type="entry name" value="Kinesin motor domain"/>
    <property type="match status" value="1"/>
</dbReference>
<accession>W4GVR8</accession>
<dbReference type="VEuPathDB" id="FungiDB:H257_04836"/>
<evidence type="ECO:0000256" key="3">
    <source>
        <dbReference type="ARBA" id="ARBA00022741"/>
    </source>
</evidence>
<feature type="region of interest" description="Disordered" evidence="8">
    <location>
        <begin position="434"/>
        <end position="466"/>
    </location>
</feature>
<sequence length="1492" mass="167810">MNENSQNGASRSGQCVEVAVRVRPFLPKEMLSGTNGVNGSTVGSVAIDKEYNAIQVTSASTTASFCFDHVLGPECTQDQMFARVLQPKVFTFLNGFNTTVIGYGQTASGKSHTIGSGLTNQSEAHWGLIPRMLHEIFRKIEADKLDAQLHVSFLEIYGEDIHDLLLPITNTKTSRTPLNLRQDRSGVFVQGIREVPITSAHAALEQLRIGCMARITGSTEMNDSSSRSHAVYTLTLVQKTQRTQPDDATFVDTVTTISKFTFVDLAGSERLKKTMAEGTRMKEGIQINVGLLALGNVINALGEDDQSDPKKKSGDGTAKFVPYRSSKLTRLLQDALGGNSRTLFIACVSPAWGNAAESLSTLQYANRARNIQNKAVKNVDPRSAEVSNLHAYVSILQRELVRSKYLENPSDDTKLNALLADPTIQHFLKTLKGQGQDAPLSSAPPDNRPAPNNNNENEDDDDENPMDVTRIPACLCILELGLEKEAAVADLARCERELHVERQTLELKRRRERARRDTLEQHVVALKFDLAQYDTWQHELASWHDQKLKHPEDQTVHDEWKRAHDRLQPLKKVYAVWKYTTDRLDEAKVTVDAVQQAMEQLEDKLNNQRQVTAHVVDTKDKEIEHVRKYPQSATKWSHVSCIQHLTDLETMYGKDMLKRMLRQLEDGESRLLTWLDSYTAETPTHPRHPRAQAYATDVVNRLHMEDTEAMLMQALRKRASVLKKLLQKGPLGDNDKVELHAIDESIQTLSDTLKRLASSLLSSQPEMETLTGDEAAAVIQDLVMLLQESKRMELCAVVAKQQTPSVSCCQGGSTNISATTSTVLATEELESQLHALKLHHEQEMIDQLKTRQDNHDGVYAALEASEAQVAELKLQVQSLTKQIEEGKQRESAFSALQRCQEMMDELGIKDDDSDEPLRDITTKCQQEFERLLLKKQESYGILDKLTQAIRLCEQALGLQQHAELLPTTAKLTDQITSAQSTLAELENSVAQRALLRLRNLKTASDLCDEMQLGVVCAPVPESSEHEERMSTELQHQLMLQGKIAEELRRLHNDMSVFSMFDSIGQNNVRDIVNLTTRLLAEGNLPLGEQAVEDDTVLIALLNEMKESRLRNMEEMMHNTRGLFAELQFVAEDLTHISQKVVDRLAFAFDPTNLVQRVLNTGGVMDFTSHGLSFMHALFTTLLSIRECRVQTRRRLKVKCAIADRMYQSAMATCQSCFYSPPKQMVVDHRHDHVANAALTEWCEHASLGTFRVRKAAQASLRMIQQELDAFGMEEATDRLDFILGTRNPVAGMAAHGKNLLEKYMRESNEVVTVSQLTTKQPTRAPLVLYEVDPYAVELDAMLSHALDSQVLDHLQTELHEFQTLQTILSDAYKRLTSLGSIMKCVTQIRDYNKKIAEFETAASDSDRLLDRRNSSLRLLDEEKFRKTAAKKYPLLVQKVREEILKWTSETADGFDLSILGQDMQALLLDTMNVNTDLMHLTLHNNSRRRKAA</sequence>
<keyword evidence="6" id="KW-0505">Motor protein</keyword>
<protein>
    <recommendedName>
        <fullName evidence="9">Kinesin motor domain-containing protein</fullName>
    </recommendedName>
</protein>
<dbReference type="GO" id="GO:0051231">
    <property type="term" value="P:spindle elongation"/>
    <property type="evidence" value="ECO:0007669"/>
    <property type="project" value="TreeGrafter"/>
</dbReference>
<dbReference type="InterPro" id="IPR027640">
    <property type="entry name" value="Kinesin-like_fam"/>
</dbReference>
<evidence type="ECO:0000256" key="2">
    <source>
        <dbReference type="ARBA" id="ARBA00022490"/>
    </source>
</evidence>
<dbReference type="Pfam" id="PF00225">
    <property type="entry name" value="Kinesin"/>
    <property type="match status" value="1"/>
</dbReference>
<dbReference type="InterPro" id="IPR036961">
    <property type="entry name" value="Kinesin_motor_dom_sf"/>
</dbReference>
<feature type="compositionally biased region" description="Acidic residues" evidence="8">
    <location>
        <begin position="456"/>
        <end position="465"/>
    </location>
</feature>
<dbReference type="SMART" id="SM00129">
    <property type="entry name" value="KISc"/>
    <property type="match status" value="1"/>
</dbReference>
<gene>
    <name evidence="10" type="ORF">H257_04836</name>
</gene>
<dbReference type="STRING" id="112090.W4GVR8"/>
<dbReference type="GO" id="GO:0003777">
    <property type="term" value="F:microtubule motor activity"/>
    <property type="evidence" value="ECO:0007669"/>
    <property type="project" value="InterPro"/>
</dbReference>
<feature type="coiled-coil region" evidence="7">
    <location>
        <begin position="862"/>
        <end position="889"/>
    </location>
</feature>
<evidence type="ECO:0000256" key="7">
    <source>
        <dbReference type="SAM" id="Coils"/>
    </source>
</evidence>
<keyword evidence="4 6" id="KW-0067">ATP-binding</keyword>
<dbReference type="GO" id="GO:0007052">
    <property type="term" value="P:mitotic spindle organization"/>
    <property type="evidence" value="ECO:0007669"/>
    <property type="project" value="TreeGrafter"/>
</dbReference>
<comment type="similarity">
    <text evidence="6">Belongs to the TRAFAC class myosin-kinesin ATPase superfamily. Kinesin family.</text>
</comment>
<dbReference type="RefSeq" id="XP_009827780.1">
    <property type="nucleotide sequence ID" value="XM_009829478.1"/>
</dbReference>
<dbReference type="InterPro" id="IPR019821">
    <property type="entry name" value="Kinesin_motor_CS"/>
</dbReference>
<keyword evidence="3 6" id="KW-0547">Nucleotide-binding</keyword>
<dbReference type="GO" id="GO:0007018">
    <property type="term" value="P:microtubule-based movement"/>
    <property type="evidence" value="ECO:0007669"/>
    <property type="project" value="InterPro"/>
</dbReference>
<dbReference type="SUPFAM" id="SSF52540">
    <property type="entry name" value="P-loop containing nucleoside triphosphate hydrolases"/>
    <property type="match status" value="1"/>
</dbReference>
<keyword evidence="5 7" id="KW-0175">Coiled coil</keyword>
<dbReference type="Gene3D" id="1.20.58.1520">
    <property type="match status" value="1"/>
</dbReference>
<dbReference type="PANTHER" id="PTHR47969">
    <property type="entry name" value="CHROMOSOME-ASSOCIATED KINESIN KIF4A-RELATED"/>
    <property type="match status" value="1"/>
</dbReference>
<evidence type="ECO:0000259" key="9">
    <source>
        <dbReference type="PROSITE" id="PS50067"/>
    </source>
</evidence>
<feature type="binding site" evidence="6">
    <location>
        <begin position="104"/>
        <end position="111"/>
    </location>
    <ligand>
        <name>ATP</name>
        <dbReference type="ChEBI" id="CHEBI:30616"/>
    </ligand>
</feature>
<dbReference type="GO" id="GO:0005524">
    <property type="term" value="F:ATP binding"/>
    <property type="evidence" value="ECO:0007669"/>
    <property type="project" value="UniProtKB-UniRule"/>
</dbReference>
<proteinExistence type="inferred from homology"/>
<comment type="subcellular location">
    <subcellularLocation>
        <location evidence="1">Cytoplasm</location>
    </subcellularLocation>
</comment>
<dbReference type="GO" id="GO:0008017">
    <property type="term" value="F:microtubule binding"/>
    <property type="evidence" value="ECO:0007669"/>
    <property type="project" value="InterPro"/>
</dbReference>
<dbReference type="GO" id="GO:0005737">
    <property type="term" value="C:cytoplasm"/>
    <property type="evidence" value="ECO:0007669"/>
    <property type="project" value="UniProtKB-SubCell"/>
</dbReference>
<evidence type="ECO:0000256" key="5">
    <source>
        <dbReference type="ARBA" id="ARBA00023054"/>
    </source>
</evidence>
<dbReference type="EMBL" id="KI913121">
    <property type="protein sequence ID" value="ETV83109.1"/>
    <property type="molecule type" value="Genomic_DNA"/>
</dbReference>
<dbReference type="PANTHER" id="PTHR47969:SF15">
    <property type="entry name" value="CHROMOSOME-ASSOCIATED KINESIN KIF4A-RELATED"/>
    <property type="match status" value="1"/>
</dbReference>
<dbReference type="InterPro" id="IPR027417">
    <property type="entry name" value="P-loop_NTPase"/>
</dbReference>
<keyword evidence="2" id="KW-0963">Cytoplasm</keyword>
<dbReference type="GeneID" id="20806832"/>
<dbReference type="GO" id="GO:0005875">
    <property type="term" value="C:microtubule associated complex"/>
    <property type="evidence" value="ECO:0007669"/>
    <property type="project" value="TreeGrafter"/>
</dbReference>
<evidence type="ECO:0000256" key="8">
    <source>
        <dbReference type="SAM" id="MobiDB-lite"/>
    </source>
</evidence>
<organism evidence="10">
    <name type="scientific">Aphanomyces astaci</name>
    <name type="common">Crayfish plague agent</name>
    <dbReference type="NCBI Taxonomy" id="112090"/>
    <lineage>
        <taxon>Eukaryota</taxon>
        <taxon>Sar</taxon>
        <taxon>Stramenopiles</taxon>
        <taxon>Oomycota</taxon>
        <taxon>Saprolegniomycetes</taxon>
        <taxon>Saprolegniales</taxon>
        <taxon>Verrucalvaceae</taxon>
        <taxon>Aphanomyces</taxon>
    </lineage>
</organism>
<evidence type="ECO:0000256" key="4">
    <source>
        <dbReference type="ARBA" id="ARBA00022840"/>
    </source>
</evidence>
<dbReference type="PROSITE" id="PS00411">
    <property type="entry name" value="KINESIN_MOTOR_1"/>
    <property type="match status" value="1"/>
</dbReference>